<gene>
    <name evidence="1" type="ORF">DQ384_19890</name>
</gene>
<dbReference type="Proteomes" id="UP000253094">
    <property type="component" value="Unassembled WGS sequence"/>
</dbReference>
<comment type="caution">
    <text evidence="1">The sequence shown here is derived from an EMBL/GenBank/DDBJ whole genome shotgun (WGS) entry which is preliminary data.</text>
</comment>
<evidence type="ECO:0000313" key="2">
    <source>
        <dbReference type="Proteomes" id="UP000253094"/>
    </source>
</evidence>
<sequence length="83" mass="9489">MSGTPDGDRRPQAWHEPGEVHEGLYDLVRAVERYRRLARRRAAVVNAIRRVLRGGRHGLGDLARGGASLVARRWGALRRRLRR</sequence>
<keyword evidence="2" id="KW-1185">Reference proteome</keyword>
<reference evidence="1 2" key="1">
    <citation type="submission" date="2018-06" db="EMBL/GenBank/DDBJ databases">
        <title>Sphaerisporangium craniellae sp. nov., isolated from a marine sponge in the South China Sea.</title>
        <authorList>
            <person name="Li L."/>
        </authorList>
    </citation>
    <scope>NUCLEOTIDE SEQUENCE [LARGE SCALE GENOMIC DNA]</scope>
    <source>
        <strain evidence="1 2">CCTCC AA 208026</strain>
    </source>
</reference>
<proteinExistence type="predicted"/>
<evidence type="ECO:0000313" key="1">
    <source>
        <dbReference type="EMBL" id="RCG29332.1"/>
    </source>
</evidence>
<accession>A0A367FHL9</accession>
<protein>
    <submittedName>
        <fullName evidence="1">Uncharacterized protein</fullName>
    </submittedName>
</protein>
<name>A0A367FHL9_9ACTN</name>
<organism evidence="1 2">
    <name type="scientific">Sphaerisporangium album</name>
    <dbReference type="NCBI Taxonomy" id="509200"/>
    <lineage>
        <taxon>Bacteria</taxon>
        <taxon>Bacillati</taxon>
        <taxon>Actinomycetota</taxon>
        <taxon>Actinomycetes</taxon>
        <taxon>Streptosporangiales</taxon>
        <taxon>Streptosporangiaceae</taxon>
        <taxon>Sphaerisporangium</taxon>
    </lineage>
</organism>
<dbReference type="AlphaFoldDB" id="A0A367FHL9"/>
<dbReference type="EMBL" id="QOIL01000011">
    <property type="protein sequence ID" value="RCG29332.1"/>
    <property type="molecule type" value="Genomic_DNA"/>
</dbReference>
<dbReference type="RefSeq" id="WP_114030368.1">
    <property type="nucleotide sequence ID" value="NZ_QOIL01000011.1"/>
</dbReference>